<dbReference type="PROSITE" id="PS51257">
    <property type="entry name" value="PROKAR_LIPOPROTEIN"/>
    <property type="match status" value="1"/>
</dbReference>
<sequence>MGEFLARLIKPVLLVLISGIVLVGCASVQESSSADRHKIYQTFIADQQLAPVEKITSFRFSGWKSLDDKYLIITSNYKKDYLVELNSSCVGLRHATTIKVNRFSDMSLSRLGDTISVIGGSAFPCHIKGIYPLTREQSRDLWDTVKGSGEVVIEKSVEAGKG</sequence>
<evidence type="ECO:0000313" key="1">
    <source>
        <dbReference type="EMBL" id="SMA44282.1"/>
    </source>
</evidence>
<accession>A0A1X7AJ23</accession>
<gene>
    <name evidence="1" type="ORF">EHSB41UT_01769</name>
</gene>
<evidence type="ECO:0008006" key="3">
    <source>
        <dbReference type="Google" id="ProtNLM"/>
    </source>
</evidence>
<protein>
    <recommendedName>
        <fullName evidence="3">Lipoprotein</fullName>
    </recommendedName>
</protein>
<dbReference type="InterPro" id="IPR045500">
    <property type="entry name" value="DUF6491"/>
</dbReference>
<evidence type="ECO:0000313" key="2">
    <source>
        <dbReference type="Proteomes" id="UP000196573"/>
    </source>
</evidence>
<organism evidence="1 2">
    <name type="scientific">Parendozoicomonas haliclonae</name>
    <dbReference type="NCBI Taxonomy" id="1960125"/>
    <lineage>
        <taxon>Bacteria</taxon>
        <taxon>Pseudomonadati</taxon>
        <taxon>Pseudomonadota</taxon>
        <taxon>Gammaproteobacteria</taxon>
        <taxon>Oceanospirillales</taxon>
        <taxon>Endozoicomonadaceae</taxon>
        <taxon>Parendozoicomonas</taxon>
    </lineage>
</organism>
<proteinExistence type="predicted"/>
<dbReference type="AlphaFoldDB" id="A0A1X7AJ23"/>
<dbReference type="OrthoDB" id="6385999at2"/>
<dbReference type="EMBL" id="FWPT01000003">
    <property type="protein sequence ID" value="SMA44282.1"/>
    <property type="molecule type" value="Genomic_DNA"/>
</dbReference>
<dbReference type="RefSeq" id="WP_087108913.1">
    <property type="nucleotide sequence ID" value="NZ_CBCSCN010000008.1"/>
</dbReference>
<dbReference type="Proteomes" id="UP000196573">
    <property type="component" value="Unassembled WGS sequence"/>
</dbReference>
<keyword evidence="2" id="KW-1185">Reference proteome</keyword>
<dbReference type="Pfam" id="PF20101">
    <property type="entry name" value="DUF6491"/>
    <property type="match status" value="1"/>
</dbReference>
<name>A0A1X7AJ23_9GAMM</name>
<reference evidence="1 2" key="1">
    <citation type="submission" date="2017-03" db="EMBL/GenBank/DDBJ databases">
        <authorList>
            <person name="Afonso C.L."/>
            <person name="Miller P.J."/>
            <person name="Scott M.A."/>
            <person name="Spackman E."/>
            <person name="Goraichik I."/>
            <person name="Dimitrov K.M."/>
            <person name="Suarez D.L."/>
            <person name="Swayne D.E."/>
        </authorList>
    </citation>
    <scope>NUCLEOTIDE SEQUENCE [LARGE SCALE GENOMIC DNA]</scope>
    <source>
        <strain evidence="1">SB41UT1</strain>
    </source>
</reference>